<organism evidence="2 3">
    <name type="scientific">Luteimonas terrae</name>
    <dbReference type="NCBI Taxonomy" id="1530191"/>
    <lineage>
        <taxon>Bacteria</taxon>
        <taxon>Pseudomonadati</taxon>
        <taxon>Pseudomonadota</taxon>
        <taxon>Gammaproteobacteria</taxon>
        <taxon>Lysobacterales</taxon>
        <taxon>Lysobacteraceae</taxon>
        <taxon>Luteimonas</taxon>
    </lineage>
</organism>
<dbReference type="SUPFAM" id="SSF51735">
    <property type="entry name" value="NAD(P)-binding Rossmann-fold domains"/>
    <property type="match status" value="1"/>
</dbReference>
<dbReference type="RefSeq" id="WP_133394644.1">
    <property type="nucleotide sequence ID" value="NZ_SMTG01000007.1"/>
</dbReference>
<dbReference type="InterPro" id="IPR001509">
    <property type="entry name" value="Epimerase_deHydtase"/>
</dbReference>
<evidence type="ECO:0000313" key="2">
    <source>
        <dbReference type="EMBL" id="TDK29248.1"/>
    </source>
</evidence>
<evidence type="ECO:0000313" key="3">
    <source>
        <dbReference type="Proteomes" id="UP000295543"/>
    </source>
</evidence>
<dbReference type="Pfam" id="PF01370">
    <property type="entry name" value="Epimerase"/>
    <property type="match status" value="1"/>
</dbReference>
<dbReference type="InterPro" id="IPR036291">
    <property type="entry name" value="NAD(P)-bd_dom_sf"/>
</dbReference>
<evidence type="ECO:0000259" key="1">
    <source>
        <dbReference type="Pfam" id="PF01370"/>
    </source>
</evidence>
<dbReference type="EMBL" id="SMTG01000007">
    <property type="protein sequence ID" value="TDK29248.1"/>
    <property type="molecule type" value="Genomic_DNA"/>
</dbReference>
<dbReference type="PANTHER" id="PTHR43245">
    <property type="entry name" value="BIFUNCTIONAL POLYMYXIN RESISTANCE PROTEIN ARNA"/>
    <property type="match status" value="1"/>
</dbReference>
<accession>A0A4R5U5M9</accession>
<keyword evidence="3" id="KW-1185">Reference proteome</keyword>
<dbReference type="OrthoDB" id="9801056at2"/>
<comment type="caution">
    <text evidence="2">The sequence shown here is derived from an EMBL/GenBank/DDBJ whole genome shotgun (WGS) entry which is preliminary data.</text>
</comment>
<protein>
    <submittedName>
        <fullName evidence="2">NAD(P)-dependent oxidoreductase</fullName>
    </submittedName>
</protein>
<dbReference type="Proteomes" id="UP000295543">
    <property type="component" value="Unassembled WGS sequence"/>
</dbReference>
<gene>
    <name evidence="2" type="ORF">E2F49_15035</name>
</gene>
<name>A0A4R5U5M9_9GAMM</name>
<proteinExistence type="predicted"/>
<dbReference type="InterPro" id="IPR050177">
    <property type="entry name" value="Lipid_A_modif_metabolic_enz"/>
</dbReference>
<reference evidence="2 3" key="1">
    <citation type="submission" date="2019-03" db="EMBL/GenBank/DDBJ databases">
        <title>Luteimonas zhaokaii sp.nov., isolated from the rectal contents of Plateau pika in Yushu, Qinghai Province, China.</title>
        <authorList>
            <person name="Zhang G."/>
        </authorList>
    </citation>
    <scope>NUCLEOTIDE SEQUENCE [LARGE SCALE GENOMIC DNA]</scope>
    <source>
        <strain evidence="2 3">THG-MD21</strain>
    </source>
</reference>
<feature type="domain" description="NAD-dependent epimerase/dehydratase" evidence="1">
    <location>
        <begin position="3"/>
        <end position="182"/>
    </location>
</feature>
<sequence>MTVLVTGSAGHLGEGLMRTLRARGIPARGIDIVASPWTDAVGSIVDRGFVDRCMAGITGVLHTATLHKPHVATHPAQAFLDTNVGGTLQLLESARAHAVAAFVFTSTTSVFGDALVPADDAPAVWIDEDVVPRAKNIYGATKAAAEDLCRLAHRNHGLPVLVLRTARFFPEADDDPARRAGIADANLKTNELLHRRADLDDIVDAHLRALDRAPAIGFDCCIVSATTPFRREDLAALRRDAAAVIARRVPGSEAAYAKAGWTLPRTIDRVYDNTRARRLLDWTPRHDFGHVIERLRASGPIGSTLAREVGIKGYHGAAWRDGLYPVASSP</sequence>
<dbReference type="AlphaFoldDB" id="A0A4R5U5M9"/>
<dbReference type="Gene3D" id="3.40.50.720">
    <property type="entry name" value="NAD(P)-binding Rossmann-like Domain"/>
    <property type="match status" value="1"/>
</dbReference>
<dbReference type="CDD" id="cd08946">
    <property type="entry name" value="SDR_e"/>
    <property type="match status" value="1"/>
</dbReference>
<dbReference type="PANTHER" id="PTHR43245:SF54">
    <property type="entry name" value="BLL0593 PROTEIN"/>
    <property type="match status" value="1"/>
</dbReference>